<name>A0A2J6TNR3_9HELO</name>
<feature type="compositionally biased region" description="Basic residues" evidence="1">
    <location>
        <begin position="139"/>
        <end position="149"/>
    </location>
</feature>
<evidence type="ECO:0000313" key="3">
    <source>
        <dbReference type="Proteomes" id="UP000235371"/>
    </source>
</evidence>
<dbReference type="Proteomes" id="UP000235371">
    <property type="component" value="Unassembled WGS sequence"/>
</dbReference>
<sequence length="251" mass="26884">MTSKPSTSKPSSSNPSSSKQPASSAKPTSSTRPSTSLPPSSIAASTIPVVIKGHHLEDELPLGEGSLASKLCHLETSTRNPSCFPSFGDFPASVLPSTQQLSQVKSSQPLPSTLKQSQVKFSRSIKIPSSFPGSALSHSNHRPPSRIRGRPPTVLELNSALLEYLLKSSGQISFSLLKSWAASWGFFTFDGDSVFKVLDLLVKEIEDAVAVQTKGFIGRAGIIVEKDEILRILRILNSAIVQKIKGYLGSK</sequence>
<dbReference type="EMBL" id="KZ613747">
    <property type="protein sequence ID" value="PMD64657.1"/>
    <property type="molecule type" value="Genomic_DNA"/>
</dbReference>
<keyword evidence="3" id="KW-1185">Reference proteome</keyword>
<gene>
    <name evidence="2" type="ORF">K444DRAFT_625321</name>
</gene>
<accession>A0A2J6TNR3</accession>
<dbReference type="AlphaFoldDB" id="A0A2J6TNR3"/>
<proteinExistence type="predicted"/>
<organism evidence="2 3">
    <name type="scientific">Hyaloscypha bicolor E</name>
    <dbReference type="NCBI Taxonomy" id="1095630"/>
    <lineage>
        <taxon>Eukaryota</taxon>
        <taxon>Fungi</taxon>
        <taxon>Dikarya</taxon>
        <taxon>Ascomycota</taxon>
        <taxon>Pezizomycotina</taxon>
        <taxon>Leotiomycetes</taxon>
        <taxon>Helotiales</taxon>
        <taxon>Hyaloscyphaceae</taxon>
        <taxon>Hyaloscypha</taxon>
        <taxon>Hyaloscypha bicolor</taxon>
    </lineage>
</organism>
<evidence type="ECO:0000313" key="2">
    <source>
        <dbReference type="EMBL" id="PMD64657.1"/>
    </source>
</evidence>
<dbReference type="InParanoid" id="A0A2J6TNR3"/>
<dbReference type="OrthoDB" id="10596616at2759"/>
<feature type="region of interest" description="Disordered" evidence="1">
    <location>
        <begin position="1"/>
        <end position="41"/>
    </location>
</feature>
<dbReference type="RefSeq" id="XP_024741561.1">
    <property type="nucleotide sequence ID" value="XM_024882513.1"/>
</dbReference>
<reference evidence="2 3" key="1">
    <citation type="submission" date="2016-04" db="EMBL/GenBank/DDBJ databases">
        <title>A degradative enzymes factory behind the ericoid mycorrhizal symbiosis.</title>
        <authorList>
            <consortium name="DOE Joint Genome Institute"/>
            <person name="Martino E."/>
            <person name="Morin E."/>
            <person name="Grelet G."/>
            <person name="Kuo A."/>
            <person name="Kohler A."/>
            <person name="Daghino S."/>
            <person name="Barry K."/>
            <person name="Choi C."/>
            <person name="Cichocki N."/>
            <person name="Clum A."/>
            <person name="Copeland A."/>
            <person name="Hainaut M."/>
            <person name="Haridas S."/>
            <person name="Labutti K."/>
            <person name="Lindquist E."/>
            <person name="Lipzen A."/>
            <person name="Khouja H.-R."/>
            <person name="Murat C."/>
            <person name="Ohm R."/>
            <person name="Olson A."/>
            <person name="Spatafora J."/>
            <person name="Veneault-Fourrey C."/>
            <person name="Henrissat B."/>
            <person name="Grigoriev I."/>
            <person name="Martin F."/>
            <person name="Perotto S."/>
        </authorList>
    </citation>
    <scope>NUCLEOTIDE SEQUENCE [LARGE SCALE GENOMIC DNA]</scope>
    <source>
        <strain evidence="2 3">E</strain>
    </source>
</reference>
<protein>
    <submittedName>
        <fullName evidence="2">Uncharacterized protein</fullName>
    </submittedName>
</protein>
<feature type="region of interest" description="Disordered" evidence="1">
    <location>
        <begin position="130"/>
        <end position="149"/>
    </location>
</feature>
<dbReference type="GeneID" id="36590590"/>
<evidence type="ECO:0000256" key="1">
    <source>
        <dbReference type="SAM" id="MobiDB-lite"/>
    </source>
</evidence>